<dbReference type="EMBL" id="UINC01145325">
    <property type="protein sequence ID" value="SVD35383.1"/>
    <property type="molecule type" value="Genomic_DNA"/>
</dbReference>
<sequence length="265" mass="30693">KMMEMMGVIITIVNQLESFMIRIYYNMKKLFIFSLSIFISLTSYGEFKEIGTNHQGKTYYVDNETVIEDNGYIYFLMLTDYRIPFKGFLSDKTYMKGSCSGLRYMPLSAIAYKGQMGRGGSQTMPDPPQKWIYIKPDTIGELILGSACYFIDTAPYIDDWKLITINDRDDPVYVKKDEIIEDDEYVYFEVLTDHIKPDEFGDRSVHTFIQGDCRLNRHKYLVAFFSTTQMGQGPGETITPPEEWEYPDSNSAAGNVLRWVCDFVK</sequence>
<feature type="domain" description="Surface-adhesin protein E-like" evidence="1">
    <location>
        <begin position="160"/>
        <end position="261"/>
    </location>
</feature>
<proteinExistence type="predicted"/>
<feature type="domain" description="Surface-adhesin protein E-like" evidence="1">
    <location>
        <begin position="48"/>
        <end position="148"/>
    </location>
</feature>
<evidence type="ECO:0000313" key="2">
    <source>
        <dbReference type="EMBL" id="SVD35383.1"/>
    </source>
</evidence>
<accession>A0A382UM99</accession>
<dbReference type="InterPro" id="IPR031939">
    <property type="entry name" value="Adhesin_E-like"/>
</dbReference>
<organism evidence="2">
    <name type="scientific">marine metagenome</name>
    <dbReference type="NCBI Taxonomy" id="408172"/>
    <lineage>
        <taxon>unclassified sequences</taxon>
        <taxon>metagenomes</taxon>
        <taxon>ecological metagenomes</taxon>
    </lineage>
</organism>
<dbReference type="AlphaFoldDB" id="A0A382UM99"/>
<dbReference type="Pfam" id="PF16747">
    <property type="entry name" value="Adhesin_E"/>
    <property type="match status" value="2"/>
</dbReference>
<reference evidence="2" key="1">
    <citation type="submission" date="2018-05" db="EMBL/GenBank/DDBJ databases">
        <authorList>
            <person name="Lanie J.A."/>
            <person name="Ng W.-L."/>
            <person name="Kazmierczak K.M."/>
            <person name="Andrzejewski T.M."/>
            <person name="Davidsen T.M."/>
            <person name="Wayne K.J."/>
            <person name="Tettelin H."/>
            <person name="Glass J.I."/>
            <person name="Rusch D."/>
            <person name="Podicherti R."/>
            <person name="Tsui H.-C.T."/>
            <person name="Winkler M.E."/>
        </authorList>
    </citation>
    <scope>NUCLEOTIDE SEQUENCE</scope>
</reference>
<name>A0A382UM99_9ZZZZ</name>
<gene>
    <name evidence="2" type="ORF">METZ01_LOCUS388237</name>
</gene>
<evidence type="ECO:0000259" key="1">
    <source>
        <dbReference type="Pfam" id="PF16747"/>
    </source>
</evidence>
<protein>
    <recommendedName>
        <fullName evidence="1">Surface-adhesin protein E-like domain-containing protein</fullName>
    </recommendedName>
</protein>
<feature type="non-terminal residue" evidence="2">
    <location>
        <position position="1"/>
    </location>
</feature>